<dbReference type="InterPro" id="IPR000504">
    <property type="entry name" value="RRM_dom"/>
</dbReference>
<keyword evidence="4 5" id="KW-0648">Protein biosynthesis</keyword>
<sequence length="948" mass="102567">MPSAVQKTSWADDVDELEQPKTEDFVDENGVRTTIEYTVNEDGKKVKITRRIKRTLQKSLVEHAVAERKTWAKFGHEKGSKPGPDRATTTVGENVALKLSAGNKSSEPEPSAEQTMKDKLAKSGAGKVVCRLCKGDHFTAKCPYKDTLAGLDSTEAPPTGNDDDGESPALAGVAPVAPSTGGPSKYVPPSMRNRGPGESMSRPGGSRDDLPTLRVTNISEDTQENDLRDLFGMFGRVARVYVGRDRETGIGKGFAFVSFEDKTTAQKAMEKTHGRGYDSLILNVQWSHDAVWSFNLRTCGYHSPSSSSASPSSSPQCLSADAQLLKDIDLTSRNDEAEYKPNPWSIAKINAALRPKSSEQSSTEGAQTENAKEKNLPKPKGMIADLLNKQAEGSSGKKPTGFRPGFPLRLSRRPDPKSRLGKPVATKRSTHTVSDPAGPLPTITTPSLDVHADIISKIDAYGTLVPPNLNLLNQAVAPASLDLGSAALDVPCGPSHALNTHRLAQNTDLDLENAHILTDYVYDIPKPTSHINSGNAFFSSPPRPSRFAQGSASWLSSSANFDVLTNFPALTDRASDSNLHDSPVDLALLPNHGRASPPVLKSFSSPPASLHVFSHGVSRANPAYIHHHPSQSTSEFRSKSLKPVSDPDLAQFRELQESGLEAASSIFSSSGLIRLEGPSFSSPDDHFLQDNKHSYGSSAYAQLSRRAAVSPLKRDTVSEDANRNGEITYLASPPRQSSVSLPASSPISSPFRSHPRPPHRPSFNPLKRPHRSPSPSPPRPSYRFSAGTTGEISNTDAYTHTSFLPTPDEAWSTLPPKRPPKTLSSKSKSKNMGGIKTSGKFKMPLKFADASGNRSGSQLSRKGIGDAEKRGDACASGRRKITLYRPPPRTFTDIAPLPSPPPSDPPVQQTEAEREKEQVLRFDVEGLNARYRDVRKMAREVCSALFLV</sequence>
<keyword evidence="10" id="KW-1185">Reference proteome</keyword>
<feature type="compositionally biased region" description="Basic and acidic residues" evidence="7">
    <location>
        <begin position="863"/>
        <end position="872"/>
    </location>
</feature>
<dbReference type="GO" id="GO:0033290">
    <property type="term" value="C:eukaryotic 48S preinitiation complex"/>
    <property type="evidence" value="ECO:0007669"/>
    <property type="project" value="UniProtKB-UniRule"/>
</dbReference>
<evidence type="ECO:0000256" key="2">
    <source>
        <dbReference type="ARBA" id="ARBA00022540"/>
    </source>
</evidence>
<feature type="compositionally biased region" description="Polar residues" evidence="7">
    <location>
        <begin position="358"/>
        <end position="369"/>
    </location>
</feature>
<dbReference type="InterPro" id="IPR034240">
    <property type="entry name" value="eIF3G_RRM"/>
</dbReference>
<organism evidence="9 10">
    <name type="scientific">Bondarzewia mesenterica</name>
    <dbReference type="NCBI Taxonomy" id="1095465"/>
    <lineage>
        <taxon>Eukaryota</taxon>
        <taxon>Fungi</taxon>
        <taxon>Dikarya</taxon>
        <taxon>Basidiomycota</taxon>
        <taxon>Agaricomycotina</taxon>
        <taxon>Agaricomycetes</taxon>
        <taxon>Russulales</taxon>
        <taxon>Bondarzewiaceae</taxon>
        <taxon>Bondarzewia</taxon>
    </lineage>
</organism>
<evidence type="ECO:0000313" key="10">
    <source>
        <dbReference type="Proteomes" id="UP000310158"/>
    </source>
</evidence>
<comment type="subcellular location">
    <subcellularLocation>
        <location evidence="5">Cytoplasm</location>
    </subcellularLocation>
</comment>
<feature type="region of interest" description="Disordered" evidence="7">
    <location>
        <begin position="99"/>
        <end position="121"/>
    </location>
</feature>
<dbReference type="GO" id="GO:0016282">
    <property type="term" value="C:eukaryotic 43S preinitiation complex"/>
    <property type="evidence" value="ECO:0007669"/>
    <property type="project" value="UniProtKB-UniRule"/>
</dbReference>
<dbReference type="SMART" id="SM00360">
    <property type="entry name" value="RRM"/>
    <property type="match status" value="1"/>
</dbReference>
<keyword evidence="1 5" id="KW-0963">Cytoplasm</keyword>
<feature type="region of interest" description="Disordered" evidence="7">
    <location>
        <begin position="707"/>
        <end position="916"/>
    </location>
</feature>
<feature type="region of interest" description="Disordered" evidence="7">
    <location>
        <begin position="353"/>
        <end position="440"/>
    </location>
</feature>
<gene>
    <name evidence="5" type="primary">TIF35</name>
    <name evidence="9" type="ORF">EW146_g7112</name>
</gene>
<evidence type="ECO:0000256" key="3">
    <source>
        <dbReference type="ARBA" id="ARBA00022884"/>
    </source>
</evidence>
<dbReference type="InterPro" id="IPR017334">
    <property type="entry name" value="eIF3_g"/>
</dbReference>
<accession>A0A4S4LLP3</accession>
<dbReference type="Pfam" id="PF00076">
    <property type="entry name" value="RRM_1"/>
    <property type="match status" value="1"/>
</dbReference>
<dbReference type="GO" id="GO:0005852">
    <property type="term" value="C:eukaryotic translation initiation factor 3 complex"/>
    <property type="evidence" value="ECO:0007669"/>
    <property type="project" value="UniProtKB-UniRule"/>
</dbReference>
<comment type="caution">
    <text evidence="9">The sequence shown here is derived from an EMBL/GenBank/DDBJ whole genome shotgun (WGS) entry which is preliminary data.</text>
</comment>
<dbReference type="Gene3D" id="3.30.70.330">
    <property type="match status" value="1"/>
</dbReference>
<evidence type="ECO:0000256" key="5">
    <source>
        <dbReference type="HAMAP-Rule" id="MF_03006"/>
    </source>
</evidence>
<feature type="region of interest" description="Disordered" evidence="7">
    <location>
        <begin position="1"/>
        <end position="21"/>
    </location>
</feature>
<dbReference type="EMBL" id="SGPL01000390">
    <property type="protein sequence ID" value="THH13066.1"/>
    <property type="molecule type" value="Genomic_DNA"/>
</dbReference>
<dbReference type="InterPro" id="IPR012677">
    <property type="entry name" value="Nucleotide-bd_a/b_plait_sf"/>
</dbReference>
<dbReference type="GO" id="GO:0001732">
    <property type="term" value="P:formation of cytoplasmic translation initiation complex"/>
    <property type="evidence" value="ECO:0007669"/>
    <property type="project" value="UniProtKB-UniRule"/>
</dbReference>
<evidence type="ECO:0000259" key="8">
    <source>
        <dbReference type="PROSITE" id="PS50102"/>
    </source>
</evidence>
<dbReference type="Proteomes" id="UP000310158">
    <property type="component" value="Unassembled WGS sequence"/>
</dbReference>
<evidence type="ECO:0000256" key="6">
    <source>
        <dbReference type="PROSITE-ProRule" id="PRU00176"/>
    </source>
</evidence>
<dbReference type="InterPro" id="IPR035979">
    <property type="entry name" value="RBD_domain_sf"/>
</dbReference>
<dbReference type="GO" id="GO:0003743">
    <property type="term" value="F:translation initiation factor activity"/>
    <property type="evidence" value="ECO:0007669"/>
    <property type="project" value="UniProtKB-UniRule"/>
</dbReference>
<feature type="compositionally biased region" description="Polar residues" evidence="7">
    <location>
        <begin position="786"/>
        <end position="804"/>
    </location>
</feature>
<dbReference type="SUPFAM" id="SSF54928">
    <property type="entry name" value="RNA-binding domain, RBD"/>
    <property type="match status" value="1"/>
</dbReference>
<dbReference type="GO" id="GO:0003723">
    <property type="term" value="F:RNA binding"/>
    <property type="evidence" value="ECO:0007669"/>
    <property type="project" value="UniProtKB-UniRule"/>
</dbReference>
<feature type="domain" description="RRM" evidence="8">
    <location>
        <begin position="211"/>
        <end position="289"/>
    </location>
</feature>
<keyword evidence="3 6" id="KW-0694">RNA-binding</keyword>
<evidence type="ECO:0000256" key="7">
    <source>
        <dbReference type="SAM" id="MobiDB-lite"/>
    </source>
</evidence>
<comment type="subunit">
    <text evidence="5">Component of the eukaryotic translation initiation factor 3 (eIF-3) complex.</text>
</comment>
<protein>
    <recommendedName>
        <fullName evidence="5">Eukaryotic translation initiation factor 3 subunit G</fullName>
        <shortName evidence="5">eIF3g</shortName>
    </recommendedName>
    <alternativeName>
        <fullName evidence="5">Eukaryotic translation initiation factor 3 RNA-binding subunit</fullName>
        <shortName evidence="5">eIF-3 RNA-binding subunit</shortName>
    </alternativeName>
    <alternativeName>
        <fullName evidence="5">Translation initiation factor eIF3 p33 subunit homolog</fullName>
        <shortName evidence="5">eIF3 p33 homolog</shortName>
    </alternativeName>
</protein>
<dbReference type="CDD" id="cd12933">
    <property type="entry name" value="eIF3G"/>
    <property type="match status" value="1"/>
</dbReference>
<evidence type="ECO:0000256" key="1">
    <source>
        <dbReference type="ARBA" id="ARBA00022490"/>
    </source>
</evidence>
<feature type="region of interest" description="Disordered" evidence="7">
    <location>
        <begin position="153"/>
        <end position="212"/>
    </location>
</feature>
<evidence type="ECO:0000256" key="4">
    <source>
        <dbReference type="ARBA" id="ARBA00022917"/>
    </source>
</evidence>
<comment type="similarity">
    <text evidence="5">Belongs to the eIF-3 subunit G family.</text>
</comment>
<dbReference type="OrthoDB" id="639027at2759"/>
<dbReference type="PROSITE" id="PS50102">
    <property type="entry name" value="RRM"/>
    <property type="match status" value="1"/>
</dbReference>
<dbReference type="InterPro" id="IPR024675">
    <property type="entry name" value="eIF3g_N"/>
</dbReference>
<feature type="compositionally biased region" description="Low complexity" evidence="7">
    <location>
        <begin position="734"/>
        <end position="752"/>
    </location>
</feature>
<comment type="function">
    <text evidence="5">RNA-binding component of the eukaryotic translation initiation factor 3 (eIF-3) complex, which is involved in protein synthesis of a specialized repertoire of mRNAs and, together with other initiation factors, stimulates binding of mRNA and methionyl-tRNAi to the 40S ribosome. The eIF-3 complex specifically targets and initiates translation of a subset of mRNAs involved in cell proliferation. This subunit can bind 18S rRNA.</text>
</comment>
<name>A0A4S4LLP3_9AGAM</name>
<evidence type="ECO:0000313" key="9">
    <source>
        <dbReference type="EMBL" id="THH13066.1"/>
    </source>
</evidence>
<dbReference type="HAMAP" id="MF_03006">
    <property type="entry name" value="eIF3g"/>
    <property type="match status" value="1"/>
</dbReference>
<dbReference type="AlphaFoldDB" id="A0A4S4LLP3"/>
<dbReference type="CDD" id="cd12408">
    <property type="entry name" value="RRM_eIF3G_like"/>
    <property type="match status" value="1"/>
</dbReference>
<keyword evidence="2 5" id="KW-0396">Initiation factor</keyword>
<reference evidence="9 10" key="1">
    <citation type="submission" date="2019-02" db="EMBL/GenBank/DDBJ databases">
        <title>Genome sequencing of the rare red list fungi Bondarzewia mesenterica.</title>
        <authorList>
            <person name="Buettner E."/>
            <person name="Kellner H."/>
        </authorList>
    </citation>
    <scope>NUCLEOTIDE SEQUENCE [LARGE SCALE GENOMIC DNA]</scope>
    <source>
        <strain evidence="9 10">DSM 108281</strain>
    </source>
</reference>
<dbReference type="PANTHER" id="PTHR10352">
    <property type="entry name" value="EUKARYOTIC TRANSLATION INITIATION FACTOR 3 SUBUNIT G"/>
    <property type="match status" value="1"/>
</dbReference>
<proteinExistence type="inferred from homology"/>
<dbReference type="Pfam" id="PF12353">
    <property type="entry name" value="eIF3g"/>
    <property type="match status" value="1"/>
</dbReference>
<feature type="compositionally biased region" description="Basic and acidic residues" evidence="7">
    <location>
        <begin position="712"/>
        <end position="723"/>
    </location>
</feature>